<feature type="compositionally biased region" description="Polar residues" evidence="1">
    <location>
        <begin position="1"/>
        <end position="13"/>
    </location>
</feature>
<evidence type="ECO:0000313" key="2">
    <source>
        <dbReference type="EMBL" id="TYK21022.1"/>
    </source>
</evidence>
<gene>
    <name evidence="2" type="ORF">E5676_scaffold778G00160</name>
</gene>
<feature type="region of interest" description="Disordered" evidence="1">
    <location>
        <begin position="1"/>
        <end position="26"/>
    </location>
</feature>
<feature type="compositionally biased region" description="Low complexity" evidence="1">
    <location>
        <begin position="14"/>
        <end position="26"/>
    </location>
</feature>
<protein>
    <recommendedName>
        <fullName evidence="4">Retrotransposon Copia-like N-terminal domain-containing protein</fullName>
    </recommendedName>
</protein>
<evidence type="ECO:0000256" key="1">
    <source>
        <dbReference type="SAM" id="MobiDB-lite"/>
    </source>
</evidence>
<dbReference type="EMBL" id="SSTD01005935">
    <property type="protein sequence ID" value="TYK21022.1"/>
    <property type="molecule type" value="Genomic_DNA"/>
</dbReference>
<evidence type="ECO:0000313" key="3">
    <source>
        <dbReference type="Proteomes" id="UP000321947"/>
    </source>
</evidence>
<accession>A0A5D3DBR6</accession>
<comment type="caution">
    <text evidence="2">The sequence shown here is derived from an EMBL/GenBank/DDBJ whole genome shotgun (WGS) entry which is preliminary data.</text>
</comment>
<proteinExistence type="predicted"/>
<organism evidence="2 3">
    <name type="scientific">Cucumis melo var. makuwa</name>
    <name type="common">Oriental melon</name>
    <dbReference type="NCBI Taxonomy" id="1194695"/>
    <lineage>
        <taxon>Eukaryota</taxon>
        <taxon>Viridiplantae</taxon>
        <taxon>Streptophyta</taxon>
        <taxon>Embryophyta</taxon>
        <taxon>Tracheophyta</taxon>
        <taxon>Spermatophyta</taxon>
        <taxon>Magnoliopsida</taxon>
        <taxon>eudicotyledons</taxon>
        <taxon>Gunneridae</taxon>
        <taxon>Pentapetalae</taxon>
        <taxon>rosids</taxon>
        <taxon>fabids</taxon>
        <taxon>Cucurbitales</taxon>
        <taxon>Cucurbitaceae</taxon>
        <taxon>Benincaseae</taxon>
        <taxon>Cucumis</taxon>
    </lineage>
</organism>
<reference evidence="2 3" key="1">
    <citation type="submission" date="2019-08" db="EMBL/GenBank/DDBJ databases">
        <title>Draft genome sequences of two oriental melons (Cucumis melo L. var makuwa).</title>
        <authorList>
            <person name="Kwon S.-Y."/>
        </authorList>
    </citation>
    <scope>NUCLEOTIDE SEQUENCE [LARGE SCALE GENOMIC DNA]</scope>
    <source>
        <strain evidence="3">cv. Chang Bougi</strain>
        <tissue evidence="2">Leaf</tissue>
    </source>
</reference>
<evidence type="ECO:0008006" key="4">
    <source>
        <dbReference type="Google" id="ProtNLM"/>
    </source>
</evidence>
<dbReference type="Proteomes" id="UP000321947">
    <property type="component" value="Unassembled WGS sequence"/>
</dbReference>
<sequence>MVTMAKSNPNLQPSSSILENSSSTINPIPTPPSVMVLYENPYYLHHSDNTNLILVSDILTGSSYTSWNPHII</sequence>
<dbReference type="AlphaFoldDB" id="A0A5D3DBR6"/>
<name>A0A5D3DBR6_CUCMM</name>